<organism evidence="2 3">
    <name type="scientific">Lactuca sativa</name>
    <name type="common">Garden lettuce</name>
    <dbReference type="NCBI Taxonomy" id="4236"/>
    <lineage>
        <taxon>Eukaryota</taxon>
        <taxon>Viridiplantae</taxon>
        <taxon>Streptophyta</taxon>
        <taxon>Embryophyta</taxon>
        <taxon>Tracheophyta</taxon>
        <taxon>Spermatophyta</taxon>
        <taxon>Magnoliopsida</taxon>
        <taxon>eudicotyledons</taxon>
        <taxon>Gunneridae</taxon>
        <taxon>Pentapetalae</taxon>
        <taxon>asterids</taxon>
        <taxon>campanulids</taxon>
        <taxon>Asterales</taxon>
        <taxon>Asteraceae</taxon>
        <taxon>Cichorioideae</taxon>
        <taxon>Cichorieae</taxon>
        <taxon>Lactucinae</taxon>
        <taxon>Lactuca</taxon>
    </lineage>
</organism>
<protein>
    <submittedName>
        <fullName evidence="2">Uncharacterized protein</fullName>
    </submittedName>
</protein>
<dbReference type="Proteomes" id="UP000235145">
    <property type="component" value="Unassembled WGS sequence"/>
</dbReference>
<name>A0A9R1VX98_LACSA</name>
<feature type="region of interest" description="Disordered" evidence="1">
    <location>
        <begin position="30"/>
        <end position="59"/>
    </location>
</feature>
<evidence type="ECO:0000256" key="1">
    <source>
        <dbReference type="SAM" id="MobiDB-lite"/>
    </source>
</evidence>
<proteinExistence type="predicted"/>
<accession>A0A9R1VX98</accession>
<evidence type="ECO:0000313" key="3">
    <source>
        <dbReference type="Proteomes" id="UP000235145"/>
    </source>
</evidence>
<reference evidence="2 3" key="1">
    <citation type="journal article" date="2017" name="Nat. Commun.">
        <title>Genome assembly with in vitro proximity ligation data and whole-genome triplication in lettuce.</title>
        <authorList>
            <person name="Reyes-Chin-Wo S."/>
            <person name="Wang Z."/>
            <person name="Yang X."/>
            <person name="Kozik A."/>
            <person name="Arikit S."/>
            <person name="Song C."/>
            <person name="Xia L."/>
            <person name="Froenicke L."/>
            <person name="Lavelle D.O."/>
            <person name="Truco M.J."/>
            <person name="Xia R."/>
            <person name="Zhu S."/>
            <person name="Xu C."/>
            <person name="Xu H."/>
            <person name="Xu X."/>
            <person name="Cox K."/>
            <person name="Korf I."/>
            <person name="Meyers B.C."/>
            <person name="Michelmore R.W."/>
        </authorList>
    </citation>
    <scope>NUCLEOTIDE SEQUENCE [LARGE SCALE GENOMIC DNA]</scope>
    <source>
        <strain evidence="3">cv. Salinas</strain>
        <tissue evidence="2">Seedlings</tissue>
    </source>
</reference>
<evidence type="ECO:0000313" key="2">
    <source>
        <dbReference type="EMBL" id="KAJ0212168.1"/>
    </source>
</evidence>
<feature type="region of interest" description="Disordered" evidence="1">
    <location>
        <begin position="85"/>
        <end position="112"/>
    </location>
</feature>
<feature type="compositionally biased region" description="Polar residues" evidence="1">
    <location>
        <begin position="97"/>
        <end position="112"/>
    </location>
</feature>
<dbReference type="EMBL" id="NBSK02000004">
    <property type="protein sequence ID" value="KAJ0212168.1"/>
    <property type="molecule type" value="Genomic_DNA"/>
</dbReference>
<keyword evidence="3" id="KW-1185">Reference proteome</keyword>
<gene>
    <name evidence="2" type="ORF">LSAT_V11C400222410</name>
</gene>
<sequence length="246" mass="28248">MANPSNIMDTTSRIPPLPVVIPNFLPSNSEINLTQASQPPTKRRRPNTRPGVLAREQAPPTRLGSLTACYFDLKNKLAEEFRDKFKSSVGEPGRAETTAQTSQQDPIVDSTTVTSQKRGRLLFMKNSNQNLRGDQPQLTVFELNKKRFKHKYGDRSGIRMWGFHDKLNCWLVKRKTNNVEYYKDKNDFSSLTKVNLAELSEVPFSNPSNDPRATDFKLFSERQVRRGFYGMKTAEYFLNTPKYVFD</sequence>
<dbReference type="AlphaFoldDB" id="A0A9R1VX98"/>
<comment type="caution">
    <text evidence="2">The sequence shown here is derived from an EMBL/GenBank/DDBJ whole genome shotgun (WGS) entry which is preliminary data.</text>
</comment>